<keyword evidence="2" id="KW-0805">Transcription regulation</keyword>
<dbReference type="Gene3D" id="1.10.10.10">
    <property type="entry name" value="Winged helix-like DNA-binding domain superfamily/Winged helix DNA-binding domain"/>
    <property type="match status" value="1"/>
</dbReference>
<accession>A0A9D9IAV0</accession>
<dbReference type="SUPFAM" id="SSF46785">
    <property type="entry name" value="Winged helix' DNA-binding domain"/>
    <property type="match status" value="1"/>
</dbReference>
<proteinExistence type="inferred from homology"/>
<comment type="similarity">
    <text evidence="1">Belongs to the LysR transcriptional regulatory family.</text>
</comment>
<dbReference type="AlphaFoldDB" id="A0A9D9IAV0"/>
<evidence type="ECO:0000256" key="1">
    <source>
        <dbReference type="ARBA" id="ARBA00009437"/>
    </source>
</evidence>
<dbReference type="Gene3D" id="3.40.190.290">
    <property type="match status" value="1"/>
</dbReference>
<reference evidence="6" key="1">
    <citation type="submission" date="2020-10" db="EMBL/GenBank/DDBJ databases">
        <authorList>
            <person name="Gilroy R."/>
        </authorList>
    </citation>
    <scope>NUCLEOTIDE SEQUENCE</scope>
    <source>
        <strain evidence="6">14700</strain>
    </source>
</reference>
<dbReference type="GO" id="GO:0000976">
    <property type="term" value="F:transcription cis-regulatory region binding"/>
    <property type="evidence" value="ECO:0007669"/>
    <property type="project" value="TreeGrafter"/>
</dbReference>
<dbReference type="EMBL" id="JADIMF010000057">
    <property type="protein sequence ID" value="MBO8468846.1"/>
    <property type="molecule type" value="Genomic_DNA"/>
</dbReference>
<dbReference type="InterPro" id="IPR036390">
    <property type="entry name" value="WH_DNA-bd_sf"/>
</dbReference>
<dbReference type="Pfam" id="PF00126">
    <property type="entry name" value="HTH_1"/>
    <property type="match status" value="1"/>
</dbReference>
<protein>
    <submittedName>
        <fullName evidence="6">LysR family transcriptional regulator</fullName>
    </submittedName>
</protein>
<dbReference type="Proteomes" id="UP000810292">
    <property type="component" value="Unassembled WGS sequence"/>
</dbReference>
<evidence type="ECO:0000259" key="5">
    <source>
        <dbReference type="PROSITE" id="PS50931"/>
    </source>
</evidence>
<dbReference type="InterPro" id="IPR000847">
    <property type="entry name" value="LysR_HTH_N"/>
</dbReference>
<feature type="domain" description="HTH lysR-type" evidence="5">
    <location>
        <begin position="1"/>
        <end position="59"/>
    </location>
</feature>
<dbReference type="InterPro" id="IPR036388">
    <property type="entry name" value="WH-like_DNA-bd_sf"/>
</dbReference>
<dbReference type="GO" id="GO:0003700">
    <property type="term" value="F:DNA-binding transcription factor activity"/>
    <property type="evidence" value="ECO:0007669"/>
    <property type="project" value="InterPro"/>
</dbReference>
<dbReference type="PROSITE" id="PS50931">
    <property type="entry name" value="HTH_LYSR"/>
    <property type="match status" value="1"/>
</dbReference>
<dbReference type="PRINTS" id="PR00039">
    <property type="entry name" value="HTHLYSR"/>
</dbReference>
<evidence type="ECO:0000313" key="7">
    <source>
        <dbReference type="Proteomes" id="UP000810292"/>
    </source>
</evidence>
<comment type="caution">
    <text evidence="6">The sequence shown here is derived from an EMBL/GenBank/DDBJ whole genome shotgun (WGS) entry which is preliminary data.</text>
</comment>
<gene>
    <name evidence="6" type="ORF">IAA72_03570</name>
</gene>
<dbReference type="PANTHER" id="PTHR30126">
    <property type="entry name" value="HTH-TYPE TRANSCRIPTIONAL REGULATOR"/>
    <property type="match status" value="1"/>
</dbReference>
<reference evidence="6" key="2">
    <citation type="journal article" date="2021" name="PeerJ">
        <title>Extensive microbial diversity within the chicken gut microbiome revealed by metagenomics and culture.</title>
        <authorList>
            <person name="Gilroy R."/>
            <person name="Ravi A."/>
            <person name="Getino M."/>
            <person name="Pursley I."/>
            <person name="Horton D.L."/>
            <person name="Alikhan N.F."/>
            <person name="Baker D."/>
            <person name="Gharbi K."/>
            <person name="Hall N."/>
            <person name="Watson M."/>
            <person name="Adriaenssens E.M."/>
            <person name="Foster-Nyarko E."/>
            <person name="Jarju S."/>
            <person name="Secka A."/>
            <person name="Antonio M."/>
            <person name="Oren A."/>
            <person name="Chaudhuri R.R."/>
            <person name="La Ragione R."/>
            <person name="Hildebrand F."/>
            <person name="Pallen M.J."/>
        </authorList>
    </citation>
    <scope>NUCLEOTIDE SEQUENCE</scope>
    <source>
        <strain evidence="6">14700</strain>
    </source>
</reference>
<dbReference type="InterPro" id="IPR005119">
    <property type="entry name" value="LysR_subst-bd"/>
</dbReference>
<dbReference type="SUPFAM" id="SSF53850">
    <property type="entry name" value="Periplasmic binding protein-like II"/>
    <property type="match status" value="1"/>
</dbReference>
<dbReference type="Pfam" id="PF03466">
    <property type="entry name" value="LysR_substrate"/>
    <property type="match status" value="1"/>
</dbReference>
<evidence type="ECO:0000256" key="4">
    <source>
        <dbReference type="ARBA" id="ARBA00023163"/>
    </source>
</evidence>
<keyword evidence="4" id="KW-0804">Transcription</keyword>
<evidence type="ECO:0000256" key="3">
    <source>
        <dbReference type="ARBA" id="ARBA00023125"/>
    </source>
</evidence>
<evidence type="ECO:0000313" key="6">
    <source>
        <dbReference type="EMBL" id="MBO8468846.1"/>
    </source>
</evidence>
<evidence type="ECO:0000256" key="2">
    <source>
        <dbReference type="ARBA" id="ARBA00023015"/>
    </source>
</evidence>
<dbReference type="PANTHER" id="PTHR30126:SF40">
    <property type="entry name" value="HTH-TYPE TRANSCRIPTIONAL REGULATOR GLTR"/>
    <property type="match status" value="1"/>
</dbReference>
<name>A0A9D9IAV0_9SPIO</name>
<keyword evidence="3" id="KW-0238">DNA-binding</keyword>
<organism evidence="6 7">
    <name type="scientific">Candidatus Ornithospirochaeta stercoravium</name>
    <dbReference type="NCBI Taxonomy" id="2840897"/>
    <lineage>
        <taxon>Bacteria</taxon>
        <taxon>Pseudomonadati</taxon>
        <taxon>Spirochaetota</taxon>
        <taxon>Spirochaetia</taxon>
        <taxon>Spirochaetales</taxon>
        <taxon>Spirochaetaceae</taxon>
        <taxon>Spirochaetaceae incertae sedis</taxon>
        <taxon>Candidatus Ornithospirochaeta</taxon>
    </lineage>
</organism>
<sequence length="298" mass="34044">MTIRGLRIFLSVIDTDCNFTKTAELLNLTQPAISQAIRELEEHYSIKLFGKNGKRLVLTEGGKVFEAEARRVVEILDEMERKSRNWDDEGILRIGASITIGTCFLPFYVKEFQKQYPKLRIKALINQSGILEEGLLRNSIDIALMEGIPSSDALKSEEYMDDYLVPVASPEVAEDGAVLTIEEFRKKRFILREKGSGTRTIFDRETEAEGFTITPEWESASTAAIIEAVKMNLGISVLPYRLVKEAHESKSISVFSVANMDFRRRFRIVYRKDREISRNMMDFIKMVKTSAEEKTAHL</sequence>